<feature type="transmembrane region" description="Helical" evidence="4">
    <location>
        <begin position="121"/>
        <end position="143"/>
    </location>
</feature>
<feature type="transmembrane region" description="Helical" evidence="4">
    <location>
        <begin position="39"/>
        <end position="56"/>
    </location>
</feature>
<comment type="similarity">
    <text evidence="2">Belongs to the bacterial PQQ dehydrogenase family.</text>
</comment>
<reference evidence="6 7" key="1">
    <citation type="submission" date="2014-03" db="EMBL/GenBank/DDBJ databases">
        <title>Bradyrhizobium valentinum sp. nov., isolated from effective nodules of Lupinus mariae-josephae, a lupine endemic of basic-lime soils in Eastern Spain.</title>
        <authorList>
            <person name="Duran D."/>
            <person name="Rey L."/>
            <person name="Navarro A."/>
            <person name="Busquets A."/>
            <person name="Imperial J."/>
            <person name="Ruiz-Argueso T."/>
        </authorList>
    </citation>
    <scope>NUCLEOTIDE SEQUENCE [LARGE SCALE GENOMIC DNA]</scope>
    <source>
        <strain evidence="6 7">PAC68</strain>
    </source>
</reference>
<keyword evidence="7" id="KW-1185">Reference proteome</keyword>
<evidence type="ECO:0000313" key="6">
    <source>
        <dbReference type="EMBL" id="KRR07253.1"/>
    </source>
</evidence>
<feature type="domain" description="Pyrrolo-quinoline quinone repeat" evidence="5">
    <location>
        <begin position="191"/>
        <end position="798"/>
    </location>
</feature>
<evidence type="ECO:0000256" key="2">
    <source>
        <dbReference type="ARBA" id="ARBA00008156"/>
    </source>
</evidence>
<dbReference type="OrthoDB" id="9794322at2"/>
<keyword evidence="4" id="KW-0472">Membrane</keyword>
<evidence type="ECO:0000256" key="4">
    <source>
        <dbReference type="SAM" id="Phobius"/>
    </source>
</evidence>
<dbReference type="Proteomes" id="UP000050863">
    <property type="component" value="Unassembled WGS sequence"/>
</dbReference>
<keyword evidence="4" id="KW-0812">Transmembrane</keyword>
<dbReference type="Gene3D" id="2.140.10.10">
    <property type="entry name" value="Quinoprotein alcohol dehydrogenase-like superfamily"/>
    <property type="match status" value="2"/>
</dbReference>
<dbReference type="PANTHER" id="PTHR32303">
    <property type="entry name" value="QUINOPROTEIN ALCOHOL DEHYDROGENASE (CYTOCHROME C)"/>
    <property type="match status" value="1"/>
</dbReference>
<dbReference type="PANTHER" id="PTHR32303:SF4">
    <property type="entry name" value="QUINOPROTEIN GLUCOSE DEHYDROGENASE"/>
    <property type="match status" value="1"/>
</dbReference>
<dbReference type="NCBIfam" id="TIGR03074">
    <property type="entry name" value="PQQ_membr_DH"/>
    <property type="match status" value="1"/>
</dbReference>
<dbReference type="GO" id="GO:0016020">
    <property type="term" value="C:membrane"/>
    <property type="evidence" value="ECO:0007669"/>
    <property type="project" value="InterPro"/>
</dbReference>
<dbReference type="EMBL" id="LLXZ01000102">
    <property type="protein sequence ID" value="KRR07253.1"/>
    <property type="molecule type" value="Genomic_DNA"/>
</dbReference>
<dbReference type="STRING" id="280332.CQ12_00175"/>
<evidence type="ECO:0000256" key="1">
    <source>
        <dbReference type="ARBA" id="ARBA00001931"/>
    </source>
</evidence>
<name>A0A0R3LNF5_9BRAD</name>
<comment type="cofactor">
    <cofactor evidence="1">
        <name>pyrroloquinoline quinone</name>
        <dbReference type="ChEBI" id="CHEBI:58442"/>
    </cofactor>
</comment>
<feature type="transmembrane region" description="Helical" evidence="4">
    <location>
        <begin position="63"/>
        <end position="82"/>
    </location>
</feature>
<evidence type="ECO:0000259" key="5">
    <source>
        <dbReference type="Pfam" id="PF01011"/>
    </source>
</evidence>
<organism evidence="6 7">
    <name type="scientific">Bradyrhizobium jicamae</name>
    <dbReference type="NCBI Taxonomy" id="280332"/>
    <lineage>
        <taxon>Bacteria</taxon>
        <taxon>Pseudomonadati</taxon>
        <taxon>Pseudomonadota</taxon>
        <taxon>Alphaproteobacteria</taxon>
        <taxon>Hyphomicrobiales</taxon>
        <taxon>Nitrobacteraceae</taxon>
        <taxon>Bradyrhizobium</taxon>
    </lineage>
</organism>
<comment type="caution">
    <text evidence="6">The sequence shown here is derived from an EMBL/GenBank/DDBJ whole genome shotgun (WGS) entry which is preliminary data.</text>
</comment>
<dbReference type="AlphaFoldDB" id="A0A0R3LNF5"/>
<protein>
    <recommendedName>
        <fullName evidence="5">Pyrrolo-quinoline quinone repeat domain-containing protein</fullName>
    </recommendedName>
</protein>
<accession>A0A0R3LNF5</accession>
<feature type="transmembrane region" description="Helical" evidence="4">
    <location>
        <begin position="88"/>
        <end position="109"/>
    </location>
</feature>
<keyword evidence="4" id="KW-1133">Transmembrane helix</keyword>
<proteinExistence type="inferred from homology"/>
<dbReference type="SUPFAM" id="SSF50998">
    <property type="entry name" value="Quinoprotein alcohol dehydrogenase-like"/>
    <property type="match status" value="1"/>
</dbReference>
<dbReference type="GO" id="GO:0008876">
    <property type="term" value="F:quinoprotein glucose dehydrogenase activity"/>
    <property type="evidence" value="ECO:0007669"/>
    <property type="project" value="TreeGrafter"/>
</dbReference>
<sequence length="842" mass="90893">MNARTPGEWATVIFGLGLILLGLVIGAGGVWLIVLGGSWYYALAGFGLLMSGLLLTRLSQDGAWLYFIVYLGTWVWTIWEVGLDGWAMVPRIVAPTVLALIMLAILPVLRRRGAVRPRSVLGQLPAAIAVAVMAVLAGVASLLTPHGTSLPQSTEQAAQGPAVEMRAAAETTGVGINRAVGTLDRNGADTWVAYGANNHATRFSPADQITPENVANLDVAWHFHTGDWPERSDPALPPEAGAVRYAFQNTSLKVNETLYVCTPSQQVIALDPATGQQKWRFNPDVDRRAMRNVTTSTCRGVAYYDTNSAGAECRKRIIFGTLDSRLLAIDADSGAPCRSFGKNGAVDLNEGIGRTLPGYVSVTSPPTIVRGVAVVGHQVIDGQYRDAPSGVVRGFDAASGEFRWAWDVGRPGVTTQPGPSETYTRGTPNVWTIMSADEELGLVYLPTGNPAVDYYGGNRRPFDEQYNSSMVAVDAVTGRERWKFQTVHHDIWDYDLGAQATLVDFATDAGPVPAMIVPTKQGQLYVLDRHTGQPLTPVEERQVPQGATPGDWTSPTQPFSVGMPSLVGDRFVESDMWGTTPIDQLWCRIEFNRIRYRGPYTPPALGVPTAYQPGFNGGVDWGGVAVDPERGFLVVNNNNLPNTVQLLTREEVQRRGIRPVSESGPRTTGGLYPQEGAPAGAFSAPWRTIARVPCTRPPWGFIGVIDLKTRRFVWRRPLGTGRDHGPFGIPSMLPITMGTPNNGGAAVTRSGLIFISAALDRVIRAFDTRSGKLLWQARLPAGGQATPLTYMSNGRQYVVIAAGGHNSMETTIGDSVIAYALPGAISEQREVTIDLRTNPAFP</sequence>
<dbReference type="InterPro" id="IPR011047">
    <property type="entry name" value="Quinoprotein_ADH-like_sf"/>
</dbReference>
<dbReference type="SMART" id="SM00564">
    <property type="entry name" value="PQQ"/>
    <property type="match status" value="5"/>
</dbReference>
<dbReference type="RefSeq" id="WP_057836268.1">
    <property type="nucleotide sequence ID" value="NZ_LLXZ01000102.1"/>
</dbReference>
<feature type="transmembrane region" description="Helical" evidence="4">
    <location>
        <begin position="12"/>
        <end position="33"/>
    </location>
</feature>
<dbReference type="InterPro" id="IPR002372">
    <property type="entry name" value="PQQ_rpt_dom"/>
</dbReference>
<evidence type="ECO:0000313" key="7">
    <source>
        <dbReference type="Proteomes" id="UP000050863"/>
    </source>
</evidence>
<dbReference type="InterPro" id="IPR018391">
    <property type="entry name" value="PQQ_b-propeller_rpt"/>
</dbReference>
<dbReference type="Pfam" id="PF01011">
    <property type="entry name" value="PQQ"/>
    <property type="match status" value="1"/>
</dbReference>
<dbReference type="GO" id="GO:0048038">
    <property type="term" value="F:quinone binding"/>
    <property type="evidence" value="ECO:0007669"/>
    <property type="project" value="InterPro"/>
</dbReference>
<gene>
    <name evidence="6" type="ORF">CQ12_00175</name>
</gene>
<dbReference type="InterPro" id="IPR017511">
    <property type="entry name" value="PQQ_mDH"/>
</dbReference>
<evidence type="ECO:0000256" key="3">
    <source>
        <dbReference type="ARBA" id="ARBA00023002"/>
    </source>
</evidence>
<dbReference type="CDD" id="cd10280">
    <property type="entry name" value="PQQ_mGDH"/>
    <property type="match status" value="1"/>
</dbReference>
<keyword evidence="3" id="KW-0560">Oxidoreductase</keyword>